<organism evidence="2 3">
    <name type="scientific">Rhizopogon vesiculosus</name>
    <dbReference type="NCBI Taxonomy" id="180088"/>
    <lineage>
        <taxon>Eukaryota</taxon>
        <taxon>Fungi</taxon>
        <taxon>Dikarya</taxon>
        <taxon>Basidiomycota</taxon>
        <taxon>Agaricomycotina</taxon>
        <taxon>Agaricomycetes</taxon>
        <taxon>Agaricomycetidae</taxon>
        <taxon>Boletales</taxon>
        <taxon>Suillineae</taxon>
        <taxon>Rhizopogonaceae</taxon>
        <taxon>Rhizopogon</taxon>
    </lineage>
</organism>
<evidence type="ECO:0000256" key="1">
    <source>
        <dbReference type="SAM" id="MobiDB-lite"/>
    </source>
</evidence>
<accession>A0A1J8QXR9</accession>
<proteinExistence type="predicted"/>
<gene>
    <name evidence="2" type="ORF">AZE42_04984</name>
</gene>
<dbReference type="EMBL" id="LVVM01001565">
    <property type="protein sequence ID" value="OJA18280.1"/>
    <property type="molecule type" value="Genomic_DNA"/>
</dbReference>
<dbReference type="AlphaFoldDB" id="A0A1J8QXR9"/>
<reference evidence="2 3" key="1">
    <citation type="submission" date="2016-03" db="EMBL/GenBank/DDBJ databases">
        <title>Comparative genomics of the ectomycorrhizal sister species Rhizopogon vinicolor and Rhizopogon vesiculosus (Basidiomycota: Boletales) reveals a divergence of the mating type B locus.</title>
        <authorList>
            <person name="Mujic A.B."/>
            <person name="Kuo A."/>
            <person name="Tritt A."/>
            <person name="Lipzen A."/>
            <person name="Chen C."/>
            <person name="Johnson J."/>
            <person name="Sharma A."/>
            <person name="Barry K."/>
            <person name="Grigoriev I.V."/>
            <person name="Spatafora J.W."/>
        </authorList>
    </citation>
    <scope>NUCLEOTIDE SEQUENCE [LARGE SCALE GENOMIC DNA]</scope>
    <source>
        <strain evidence="2 3">AM-OR11-056</strain>
    </source>
</reference>
<dbReference type="OrthoDB" id="10521669at2759"/>
<dbReference type="Proteomes" id="UP000183567">
    <property type="component" value="Unassembled WGS sequence"/>
</dbReference>
<feature type="region of interest" description="Disordered" evidence="1">
    <location>
        <begin position="14"/>
        <end position="51"/>
    </location>
</feature>
<protein>
    <submittedName>
        <fullName evidence="2">Uncharacterized protein</fullName>
    </submittedName>
</protein>
<keyword evidence="3" id="KW-1185">Reference proteome</keyword>
<name>A0A1J8QXR9_9AGAM</name>
<sequence length="51" mass="5552">MPVAMSSIFDALSETAVENEAQPSPTARVPEKKQGRPCKKPAKTISSRMHI</sequence>
<evidence type="ECO:0000313" key="2">
    <source>
        <dbReference type="EMBL" id="OJA18280.1"/>
    </source>
</evidence>
<comment type="caution">
    <text evidence="2">The sequence shown here is derived from an EMBL/GenBank/DDBJ whole genome shotgun (WGS) entry which is preliminary data.</text>
</comment>
<evidence type="ECO:0000313" key="3">
    <source>
        <dbReference type="Proteomes" id="UP000183567"/>
    </source>
</evidence>